<dbReference type="EMBL" id="JBBPBK010000005">
    <property type="protein sequence ID" value="KAK9284133.1"/>
    <property type="molecule type" value="Genomic_DNA"/>
</dbReference>
<dbReference type="Gene3D" id="3.40.50.300">
    <property type="entry name" value="P-loop containing nucleotide triphosphate hydrolases"/>
    <property type="match status" value="1"/>
</dbReference>
<evidence type="ECO:0000256" key="1">
    <source>
        <dbReference type="ARBA" id="ARBA00022737"/>
    </source>
</evidence>
<keyword evidence="1" id="KW-0677">Repeat</keyword>
<protein>
    <submittedName>
        <fullName evidence="2">Uncharacterized protein</fullName>
    </submittedName>
</protein>
<sequence length="120" mass="13037">MGKSTLLKLLAWRKIPVPKNIDVLLVEREVIGDDKTALEAVVSANEELVKLRQEVVFLQNSSSVAGEKDNDDNYDGDEAGEKLAELYDKLQVMGSDAAEAKASKILAGLGFTKDMQGRAT</sequence>
<dbReference type="Proteomes" id="UP001415857">
    <property type="component" value="Unassembled WGS sequence"/>
</dbReference>
<dbReference type="PANTHER" id="PTHR19211:SF14">
    <property type="entry name" value="ATP-BINDING CASSETTE SUB-FAMILY F MEMBER 1"/>
    <property type="match status" value="1"/>
</dbReference>
<comment type="caution">
    <text evidence="2">The sequence shown here is derived from an EMBL/GenBank/DDBJ whole genome shotgun (WGS) entry which is preliminary data.</text>
</comment>
<evidence type="ECO:0000313" key="2">
    <source>
        <dbReference type="EMBL" id="KAK9284133.1"/>
    </source>
</evidence>
<dbReference type="GO" id="GO:0005524">
    <property type="term" value="F:ATP binding"/>
    <property type="evidence" value="ECO:0007669"/>
    <property type="project" value="TreeGrafter"/>
</dbReference>
<dbReference type="InterPro" id="IPR050611">
    <property type="entry name" value="ABCF"/>
</dbReference>
<evidence type="ECO:0000313" key="3">
    <source>
        <dbReference type="Proteomes" id="UP001415857"/>
    </source>
</evidence>
<dbReference type="AlphaFoldDB" id="A0AAP0RSP7"/>
<name>A0AAP0RSP7_LIQFO</name>
<accession>A0AAP0RSP7</accession>
<dbReference type="PANTHER" id="PTHR19211">
    <property type="entry name" value="ATP-BINDING TRANSPORT PROTEIN-RELATED"/>
    <property type="match status" value="1"/>
</dbReference>
<dbReference type="InterPro" id="IPR027417">
    <property type="entry name" value="P-loop_NTPase"/>
</dbReference>
<keyword evidence="3" id="KW-1185">Reference proteome</keyword>
<proteinExistence type="predicted"/>
<organism evidence="2 3">
    <name type="scientific">Liquidambar formosana</name>
    <name type="common">Formosan gum</name>
    <dbReference type="NCBI Taxonomy" id="63359"/>
    <lineage>
        <taxon>Eukaryota</taxon>
        <taxon>Viridiplantae</taxon>
        <taxon>Streptophyta</taxon>
        <taxon>Embryophyta</taxon>
        <taxon>Tracheophyta</taxon>
        <taxon>Spermatophyta</taxon>
        <taxon>Magnoliopsida</taxon>
        <taxon>eudicotyledons</taxon>
        <taxon>Gunneridae</taxon>
        <taxon>Pentapetalae</taxon>
        <taxon>Saxifragales</taxon>
        <taxon>Altingiaceae</taxon>
        <taxon>Liquidambar</taxon>
    </lineage>
</organism>
<gene>
    <name evidence="2" type="ORF">L1049_023300</name>
</gene>
<reference evidence="2 3" key="1">
    <citation type="journal article" date="2024" name="Plant J.">
        <title>Genome sequences and population genomics reveal climatic adaptation and genomic divergence between two closely related sweetgum species.</title>
        <authorList>
            <person name="Xu W.Q."/>
            <person name="Ren C.Q."/>
            <person name="Zhang X.Y."/>
            <person name="Comes H.P."/>
            <person name="Liu X.H."/>
            <person name="Li Y.G."/>
            <person name="Kettle C.J."/>
            <person name="Jalonen R."/>
            <person name="Gaisberger H."/>
            <person name="Ma Y.Z."/>
            <person name="Qiu Y.X."/>
        </authorList>
    </citation>
    <scope>NUCLEOTIDE SEQUENCE [LARGE SCALE GENOMIC DNA]</scope>
    <source>
        <strain evidence="2">Hangzhou</strain>
    </source>
</reference>